<evidence type="ECO:0000313" key="8">
    <source>
        <dbReference type="EMBL" id="KFM64426.1"/>
    </source>
</evidence>
<proteinExistence type="predicted"/>
<evidence type="ECO:0000313" key="9">
    <source>
        <dbReference type="Proteomes" id="UP000054359"/>
    </source>
</evidence>
<dbReference type="GO" id="GO:0008061">
    <property type="term" value="F:chitin binding"/>
    <property type="evidence" value="ECO:0007669"/>
    <property type="project" value="UniProtKB-KW"/>
</dbReference>
<reference evidence="8 9" key="1">
    <citation type="submission" date="2013-11" db="EMBL/GenBank/DDBJ databases">
        <title>Genome sequencing of Stegodyphus mimosarum.</title>
        <authorList>
            <person name="Bechsgaard J."/>
        </authorList>
    </citation>
    <scope>NUCLEOTIDE SEQUENCE [LARGE SCALE GENOMIC DNA]</scope>
</reference>
<dbReference type="EMBL" id="KK115208">
    <property type="protein sequence ID" value="KFM64426.1"/>
    <property type="molecule type" value="Genomic_DNA"/>
</dbReference>
<gene>
    <name evidence="8" type="ORF">X975_16181</name>
</gene>
<dbReference type="InterPro" id="IPR002557">
    <property type="entry name" value="Chitin-bd_dom"/>
</dbReference>
<organism evidence="8 9">
    <name type="scientific">Stegodyphus mimosarum</name>
    <name type="common">African social velvet spider</name>
    <dbReference type="NCBI Taxonomy" id="407821"/>
    <lineage>
        <taxon>Eukaryota</taxon>
        <taxon>Metazoa</taxon>
        <taxon>Ecdysozoa</taxon>
        <taxon>Arthropoda</taxon>
        <taxon>Chelicerata</taxon>
        <taxon>Arachnida</taxon>
        <taxon>Araneae</taxon>
        <taxon>Araneomorphae</taxon>
        <taxon>Entelegynae</taxon>
        <taxon>Eresoidea</taxon>
        <taxon>Eresidae</taxon>
        <taxon>Stegodyphus</taxon>
    </lineage>
</organism>
<dbReference type="Pfam" id="PF01607">
    <property type="entry name" value="CBM_14"/>
    <property type="match status" value="2"/>
</dbReference>
<evidence type="ECO:0000259" key="7">
    <source>
        <dbReference type="PROSITE" id="PS50940"/>
    </source>
</evidence>
<keyword evidence="2 6" id="KW-0732">Signal</keyword>
<keyword evidence="1" id="KW-0147">Chitin-binding</keyword>
<dbReference type="OrthoDB" id="6020543at2759"/>
<dbReference type="PROSITE" id="PS50940">
    <property type="entry name" value="CHIT_BIND_II"/>
    <property type="match status" value="2"/>
</dbReference>
<dbReference type="OMA" id="TANPRDC"/>
<dbReference type="AlphaFoldDB" id="A0A087TH37"/>
<keyword evidence="4" id="KW-1015">Disulfide bond</keyword>
<dbReference type="SUPFAM" id="SSF57625">
    <property type="entry name" value="Invertebrate chitin-binding proteins"/>
    <property type="match status" value="2"/>
</dbReference>
<evidence type="ECO:0000256" key="5">
    <source>
        <dbReference type="ARBA" id="ARBA00023180"/>
    </source>
</evidence>
<evidence type="ECO:0000256" key="4">
    <source>
        <dbReference type="ARBA" id="ARBA00023157"/>
    </source>
</evidence>
<keyword evidence="5" id="KW-0325">Glycoprotein</keyword>
<evidence type="ECO:0000256" key="1">
    <source>
        <dbReference type="ARBA" id="ARBA00022669"/>
    </source>
</evidence>
<feature type="signal peptide" evidence="6">
    <location>
        <begin position="1"/>
        <end position="17"/>
    </location>
</feature>
<dbReference type="PANTHER" id="PTHR23301:SF0">
    <property type="entry name" value="CHITIN-BINDING TYPE-2 DOMAIN-CONTAINING PROTEIN-RELATED"/>
    <property type="match status" value="1"/>
</dbReference>
<accession>A0A087TH37</accession>
<dbReference type="GO" id="GO:0005576">
    <property type="term" value="C:extracellular region"/>
    <property type="evidence" value="ECO:0007669"/>
    <property type="project" value="InterPro"/>
</dbReference>
<feature type="domain" description="Chitin-binding type-2" evidence="7">
    <location>
        <begin position="100"/>
        <end position="157"/>
    </location>
</feature>
<evidence type="ECO:0000256" key="6">
    <source>
        <dbReference type="SAM" id="SignalP"/>
    </source>
</evidence>
<dbReference type="Gene3D" id="2.170.140.10">
    <property type="entry name" value="Chitin binding domain"/>
    <property type="match status" value="2"/>
</dbReference>
<feature type="chain" id="PRO_5001829638" evidence="6">
    <location>
        <begin position="18"/>
        <end position="191"/>
    </location>
</feature>
<keyword evidence="9" id="KW-1185">Reference proteome</keyword>
<name>A0A087TH37_STEMI</name>
<evidence type="ECO:0000256" key="3">
    <source>
        <dbReference type="ARBA" id="ARBA00022737"/>
    </source>
</evidence>
<dbReference type="PANTHER" id="PTHR23301">
    <property type="entry name" value="CHITIN BINDING PERITROPHIN-A"/>
    <property type="match status" value="1"/>
</dbReference>
<sequence>MAYTFFFFAVLTAVVLPFFNSFAKVVTEESSWSPDCPEEKGKIPRMIPHPKDCRSLFICYKGDAKQYFCPKDQVFSAEDQECKKQGSCSRDYTKFTEFDSCPCPNGKVAVHLPHPTDCTMYYICDHCFAYLRKCPDDLHFNPALEVCDFPYRANCKARWIKETVSQNVSSLNYFKRKNKLWSLFHLKCTSY</sequence>
<protein>
    <submittedName>
        <fullName evidence="8">Peritrophin-1</fullName>
    </submittedName>
</protein>
<keyword evidence="3" id="KW-0677">Repeat</keyword>
<dbReference type="InterPro" id="IPR036508">
    <property type="entry name" value="Chitin-bd_dom_sf"/>
</dbReference>
<feature type="non-terminal residue" evidence="8">
    <location>
        <position position="191"/>
    </location>
</feature>
<evidence type="ECO:0000256" key="2">
    <source>
        <dbReference type="ARBA" id="ARBA00022729"/>
    </source>
</evidence>
<dbReference type="SMART" id="SM00494">
    <property type="entry name" value="ChtBD2"/>
    <property type="match status" value="2"/>
</dbReference>
<dbReference type="Proteomes" id="UP000054359">
    <property type="component" value="Unassembled WGS sequence"/>
</dbReference>
<feature type="domain" description="Chitin-binding type-2" evidence="7">
    <location>
        <begin position="33"/>
        <end position="90"/>
    </location>
</feature>
<dbReference type="InterPro" id="IPR051940">
    <property type="entry name" value="Chitin_bind-dev_reg"/>
</dbReference>